<name>A0AA49GQZ2_9BACT</name>
<feature type="domain" description="Histidine kinase" evidence="2">
    <location>
        <begin position="141"/>
        <end position="361"/>
    </location>
</feature>
<dbReference type="Gene3D" id="3.30.450.20">
    <property type="entry name" value="PAS domain"/>
    <property type="match status" value="1"/>
</dbReference>
<dbReference type="InterPro" id="IPR036097">
    <property type="entry name" value="HisK_dim/P_sf"/>
</dbReference>
<organism evidence="3">
    <name type="scientific">Roseihalotalea indica</name>
    <dbReference type="NCBI Taxonomy" id="2867963"/>
    <lineage>
        <taxon>Bacteria</taxon>
        <taxon>Pseudomonadati</taxon>
        <taxon>Bacteroidota</taxon>
        <taxon>Cytophagia</taxon>
        <taxon>Cytophagales</taxon>
        <taxon>Catalimonadaceae</taxon>
        <taxon>Roseihalotalea</taxon>
    </lineage>
</organism>
<dbReference type="SUPFAM" id="SSF47384">
    <property type="entry name" value="Homodimeric domain of signal transducing histidine kinase"/>
    <property type="match status" value="1"/>
</dbReference>
<dbReference type="SUPFAM" id="SSF55785">
    <property type="entry name" value="PYP-like sensor domain (PAS domain)"/>
    <property type="match status" value="1"/>
</dbReference>
<proteinExistence type="predicted"/>
<dbReference type="Gene3D" id="3.30.565.10">
    <property type="entry name" value="Histidine kinase-like ATPase, C-terminal domain"/>
    <property type="match status" value="1"/>
</dbReference>
<feature type="compositionally biased region" description="Polar residues" evidence="1">
    <location>
        <begin position="368"/>
        <end position="378"/>
    </location>
</feature>
<gene>
    <name evidence="3" type="ORF">K4G66_09125</name>
</gene>
<feature type="region of interest" description="Disordered" evidence="1">
    <location>
        <begin position="358"/>
        <end position="378"/>
    </location>
</feature>
<evidence type="ECO:0000256" key="1">
    <source>
        <dbReference type="SAM" id="MobiDB-lite"/>
    </source>
</evidence>
<dbReference type="AlphaFoldDB" id="A0AA49GQZ2"/>
<evidence type="ECO:0000259" key="2">
    <source>
        <dbReference type="PROSITE" id="PS50109"/>
    </source>
</evidence>
<evidence type="ECO:0000313" key="3">
    <source>
        <dbReference type="EMBL" id="WKN38863.1"/>
    </source>
</evidence>
<dbReference type="InterPro" id="IPR035965">
    <property type="entry name" value="PAS-like_dom_sf"/>
</dbReference>
<dbReference type="InterPro" id="IPR036890">
    <property type="entry name" value="HATPase_C_sf"/>
</dbReference>
<dbReference type="GO" id="GO:0000155">
    <property type="term" value="F:phosphorelay sensor kinase activity"/>
    <property type="evidence" value="ECO:0007669"/>
    <property type="project" value="InterPro"/>
</dbReference>
<dbReference type="PROSITE" id="PS50109">
    <property type="entry name" value="HIS_KIN"/>
    <property type="match status" value="1"/>
</dbReference>
<reference evidence="3" key="1">
    <citation type="journal article" date="2023" name="Comput. Struct. Biotechnol. J.">
        <title>Discovery of a novel marine Bacteroidetes with a rich repertoire of carbohydrate-active enzymes.</title>
        <authorList>
            <person name="Chen B."/>
            <person name="Liu G."/>
            <person name="Chen Q."/>
            <person name="Wang H."/>
            <person name="Liu L."/>
            <person name="Tang K."/>
        </authorList>
    </citation>
    <scope>NUCLEOTIDE SEQUENCE</scope>
    <source>
        <strain evidence="3">TK19036</strain>
    </source>
</reference>
<sequence length="378" mass="42637">MESVYKKIVDTVPVFFFLWSQEKKETIFISEQFYDHHSKDYYVSEGSRHDLRQYIHPESQSAYDQFFLGLTEENDYHNEIELCASDNLPGIRWMKISTFPVINEGKEIESIAGHIRDITHTKEHSKFLQDQVESLDTVMFMLAHELSAPITNMMGLTDMLKNKAAQAGLATDLHLYDSIYNFGGEVLTIAHGLVSLLELQSQKDPLTFTEVSLKPLLGEIINNFYLKPNTKTITLSYTDIREDASVHLHSEKFGKAIEELLVFLVRCSKADGTISLLTPPAAHPNQLELRMVAPGANLAIPSIKQVLDRSSRLSMLDVKGRAMRGMLELVIAKEIVELHQGRLELLEDQPLGFAIKLPHHAESETKSEAPSTATTLKA</sequence>
<accession>A0AA49GQZ2</accession>
<dbReference type="InterPro" id="IPR005467">
    <property type="entry name" value="His_kinase_dom"/>
</dbReference>
<protein>
    <recommendedName>
        <fullName evidence="2">Histidine kinase domain-containing protein</fullName>
    </recommendedName>
</protein>
<reference evidence="3" key="2">
    <citation type="journal article" date="2024" name="Antonie Van Leeuwenhoek">
        <title>Roseihalotalea indica gen. nov., sp. nov., a halophilic Bacteroidetes from mesopelagic Southwest Indian Ocean with higher carbohydrate metabolic potential.</title>
        <authorList>
            <person name="Chen B."/>
            <person name="Zhang M."/>
            <person name="Lin D."/>
            <person name="Ye J."/>
            <person name="Tang K."/>
        </authorList>
    </citation>
    <scope>NUCLEOTIDE SEQUENCE</scope>
    <source>
        <strain evidence="3">TK19036</strain>
    </source>
</reference>
<dbReference type="EMBL" id="CP120682">
    <property type="protein sequence ID" value="WKN38863.1"/>
    <property type="molecule type" value="Genomic_DNA"/>
</dbReference>